<dbReference type="InterPro" id="IPR036259">
    <property type="entry name" value="MFS_trans_sf"/>
</dbReference>
<feature type="transmembrane region" description="Helical" evidence="5">
    <location>
        <begin position="315"/>
        <end position="337"/>
    </location>
</feature>
<dbReference type="PANTHER" id="PTHR23514:SF13">
    <property type="entry name" value="INNER MEMBRANE PROTEIN YBJJ"/>
    <property type="match status" value="1"/>
</dbReference>
<dbReference type="CDD" id="cd17393">
    <property type="entry name" value="MFS_MosC_like"/>
    <property type="match status" value="1"/>
</dbReference>
<feature type="transmembrane region" description="Helical" evidence="5">
    <location>
        <begin position="170"/>
        <end position="188"/>
    </location>
</feature>
<feature type="transmembrane region" description="Helical" evidence="5">
    <location>
        <begin position="145"/>
        <end position="164"/>
    </location>
</feature>
<reference evidence="7 8" key="1">
    <citation type="submission" date="2020-08" db="EMBL/GenBank/DDBJ databases">
        <title>A Genomic Blueprint of the Chicken Gut Microbiome.</title>
        <authorList>
            <person name="Gilroy R."/>
            <person name="Ravi A."/>
            <person name="Getino M."/>
            <person name="Pursley I."/>
            <person name="Horton D.L."/>
            <person name="Alikhan N.-F."/>
            <person name="Baker D."/>
            <person name="Gharbi K."/>
            <person name="Hall N."/>
            <person name="Watson M."/>
            <person name="Adriaenssens E.M."/>
            <person name="Foster-Nyarko E."/>
            <person name="Jarju S."/>
            <person name="Secka A."/>
            <person name="Antonio M."/>
            <person name="Oren A."/>
            <person name="Chaudhuri R."/>
            <person name="La Ragione R.M."/>
            <person name="Hildebrand F."/>
            <person name="Pallen M.J."/>
        </authorList>
    </citation>
    <scope>NUCLEOTIDE SEQUENCE [LARGE SCALE GENOMIC DNA]</scope>
    <source>
        <strain evidence="7 8">Sa1BUA1</strain>
    </source>
</reference>
<comment type="subcellular location">
    <subcellularLocation>
        <location evidence="1">Cell membrane</location>
        <topology evidence="1">Multi-pass membrane protein</topology>
    </subcellularLocation>
</comment>
<feature type="transmembrane region" description="Helical" evidence="5">
    <location>
        <begin position="223"/>
        <end position="239"/>
    </location>
</feature>
<evidence type="ECO:0000256" key="5">
    <source>
        <dbReference type="SAM" id="Phobius"/>
    </source>
</evidence>
<name>A0ABR8Z1S2_9MICO</name>
<gene>
    <name evidence="7" type="ORF">H9624_08055</name>
</gene>
<evidence type="ECO:0000256" key="2">
    <source>
        <dbReference type="ARBA" id="ARBA00022692"/>
    </source>
</evidence>
<dbReference type="RefSeq" id="WP_251839395.1">
    <property type="nucleotide sequence ID" value="NZ_JACSPO010000003.1"/>
</dbReference>
<keyword evidence="3 5" id="KW-1133">Transmembrane helix</keyword>
<proteinExistence type="predicted"/>
<feature type="transmembrane region" description="Helical" evidence="5">
    <location>
        <begin position="54"/>
        <end position="74"/>
    </location>
</feature>
<evidence type="ECO:0000256" key="1">
    <source>
        <dbReference type="ARBA" id="ARBA00004651"/>
    </source>
</evidence>
<keyword evidence="8" id="KW-1185">Reference proteome</keyword>
<dbReference type="InterPro" id="IPR011701">
    <property type="entry name" value="MFS"/>
</dbReference>
<dbReference type="PROSITE" id="PS50850">
    <property type="entry name" value="MFS"/>
    <property type="match status" value="1"/>
</dbReference>
<feature type="domain" description="Major facilitator superfamily (MFS) profile" evidence="6">
    <location>
        <begin position="221"/>
        <end position="403"/>
    </location>
</feature>
<organism evidence="7 8">
    <name type="scientific">Oceanitalea stevensii</name>
    <dbReference type="NCBI Taxonomy" id="2763072"/>
    <lineage>
        <taxon>Bacteria</taxon>
        <taxon>Bacillati</taxon>
        <taxon>Actinomycetota</taxon>
        <taxon>Actinomycetes</taxon>
        <taxon>Micrococcales</taxon>
        <taxon>Bogoriellaceae</taxon>
        <taxon>Georgenia</taxon>
    </lineage>
</organism>
<feature type="transmembrane region" description="Helical" evidence="5">
    <location>
        <begin position="259"/>
        <end position="279"/>
    </location>
</feature>
<dbReference type="Gene3D" id="1.20.1250.20">
    <property type="entry name" value="MFS general substrate transporter like domains"/>
    <property type="match status" value="1"/>
</dbReference>
<feature type="transmembrane region" description="Helical" evidence="5">
    <location>
        <begin position="291"/>
        <end position="309"/>
    </location>
</feature>
<evidence type="ECO:0000313" key="8">
    <source>
        <dbReference type="Proteomes" id="UP000661894"/>
    </source>
</evidence>
<accession>A0ABR8Z1S2</accession>
<evidence type="ECO:0000313" key="7">
    <source>
        <dbReference type="EMBL" id="MBD8062276.1"/>
    </source>
</evidence>
<keyword evidence="2 5" id="KW-0812">Transmembrane</keyword>
<keyword evidence="4 5" id="KW-0472">Membrane</keyword>
<evidence type="ECO:0000256" key="4">
    <source>
        <dbReference type="ARBA" id="ARBA00023136"/>
    </source>
</evidence>
<feature type="transmembrane region" description="Helical" evidence="5">
    <location>
        <begin position="349"/>
        <end position="371"/>
    </location>
</feature>
<protein>
    <submittedName>
        <fullName evidence="7">MFS transporter</fullName>
    </submittedName>
</protein>
<feature type="transmembrane region" description="Helical" evidence="5">
    <location>
        <begin position="377"/>
        <end position="398"/>
    </location>
</feature>
<sequence>MSTAPSSRPVPSRLLRHARVATGALFFTNGALFSNLLPRYPAIKSGLDLTNTEFGLVVIAFPVGAIISGLAAAAAIRRCGAANVAVAGTVLTAAGLVAVGWAPALWLIVAALFVAGSADSITDVGQNSHGIAVQRGYGRSIINSFHAVWSAGAVTGGLMGTAAAANEVPLGVHLTVSGVLWVLVALVARRFTLPAGMSVGPPLVEEHHATAGGAVPAWLRRPPVFLAALVLIAMSGTMVEDAGSTWSAVFLTQELDAGPALAGLGFVAMVGAQLVGRVLGDPMTDRLGQRAVARFGAVLILVGMGLVVVGPSAVVVIVGFALAGFGSATLVPAAMNAADDMPGMRAGSALTIVSWLMRVAFVVSPPLVGAIGDALGLRAGLAVVPVLAVGTLLLAGVLRGRER</sequence>
<dbReference type="InterPro" id="IPR020846">
    <property type="entry name" value="MFS_dom"/>
</dbReference>
<dbReference type="SUPFAM" id="SSF103473">
    <property type="entry name" value="MFS general substrate transporter"/>
    <property type="match status" value="1"/>
</dbReference>
<dbReference type="InterPro" id="IPR051788">
    <property type="entry name" value="MFS_Transporter"/>
</dbReference>
<dbReference type="Pfam" id="PF07690">
    <property type="entry name" value="MFS_1"/>
    <property type="match status" value="1"/>
</dbReference>
<evidence type="ECO:0000256" key="3">
    <source>
        <dbReference type="ARBA" id="ARBA00022989"/>
    </source>
</evidence>
<feature type="transmembrane region" description="Helical" evidence="5">
    <location>
        <begin position="20"/>
        <end position="42"/>
    </location>
</feature>
<evidence type="ECO:0000259" key="6">
    <source>
        <dbReference type="PROSITE" id="PS50850"/>
    </source>
</evidence>
<comment type="caution">
    <text evidence="7">The sequence shown here is derived from an EMBL/GenBank/DDBJ whole genome shotgun (WGS) entry which is preliminary data.</text>
</comment>
<dbReference type="EMBL" id="JACSPO010000003">
    <property type="protein sequence ID" value="MBD8062276.1"/>
    <property type="molecule type" value="Genomic_DNA"/>
</dbReference>
<dbReference type="PANTHER" id="PTHR23514">
    <property type="entry name" value="BYPASS OF STOP CODON PROTEIN 6"/>
    <property type="match status" value="1"/>
</dbReference>
<dbReference type="Proteomes" id="UP000661894">
    <property type="component" value="Unassembled WGS sequence"/>
</dbReference>